<name>A0AAP2Z9K7_9EURY</name>
<reference evidence="8 9" key="1">
    <citation type="submission" date="2022-09" db="EMBL/GenBank/DDBJ databases">
        <title>Enrichment on poylsaccharides allowed isolation of novel metabolic and taxonomic groups of Haloarchaea.</title>
        <authorList>
            <person name="Sorokin D.Y."/>
            <person name="Elcheninov A.G."/>
            <person name="Khizhniak T.V."/>
            <person name="Kolganova T.V."/>
            <person name="Kublanov I.V."/>
        </authorList>
    </citation>
    <scope>NUCLEOTIDE SEQUENCE [LARGE SCALE GENOMIC DNA]</scope>
    <source>
        <strain evidence="8 9">AArc-curdl1</strain>
    </source>
</reference>
<dbReference type="SUPFAM" id="SSF103473">
    <property type="entry name" value="MFS general substrate transporter"/>
    <property type="match status" value="1"/>
</dbReference>
<comment type="caution">
    <text evidence="8">The sequence shown here is derived from an EMBL/GenBank/DDBJ whole genome shotgun (WGS) entry which is preliminary data.</text>
</comment>
<protein>
    <submittedName>
        <fullName evidence="8">MFS transporter</fullName>
    </submittedName>
</protein>
<dbReference type="PANTHER" id="PTHR43124:SF3">
    <property type="entry name" value="CHLORAMPHENICOL EFFLUX PUMP RV0191"/>
    <property type="match status" value="1"/>
</dbReference>
<feature type="transmembrane region" description="Helical" evidence="6">
    <location>
        <begin position="292"/>
        <end position="310"/>
    </location>
</feature>
<evidence type="ECO:0000256" key="6">
    <source>
        <dbReference type="SAM" id="Phobius"/>
    </source>
</evidence>
<feature type="transmembrane region" description="Helical" evidence="6">
    <location>
        <begin position="55"/>
        <end position="76"/>
    </location>
</feature>
<keyword evidence="3 6" id="KW-0812">Transmembrane</keyword>
<proteinExistence type="predicted"/>
<feature type="domain" description="Major facilitator superfamily (MFS) profile" evidence="7">
    <location>
        <begin position="22"/>
        <end position="402"/>
    </location>
</feature>
<sequence>MKLLRTIRDRSTAVLSDGRGSVLFAISIGWFLSIGLMTIYPILLPEIRVAYDIDLTTAGFLVAGLWVVYGLGQLPAGLLSDRIGEGRVMVLSTLAAGGAVLFVVYAQTTIGLFLGTMLVGLGTSLFGTARFTAMNDIFPDNVGVANGVADAAADGGQALLPVIAGFVTAWLGWQYGLGFTVPLLVVAAVVLWMVLPPRTGPEASTDDLVTLEGFRSVLRTLHHPALLYGGIVFTALTAVWMVFMAFYPTYLIEENGLTAARAGLLYGLYFGLGVAIKPLTGVLYDSYGVRRPLFGIMALSAVALVLVPLVQGFAPLVLVTIAASSILAYNPVIISHLTNALPDDIQGSGLGVIRTIAITIGGASPTLFGAIADRGFFDHVFFLLGGLLLVMLVPLFRIPDRY</sequence>
<dbReference type="EMBL" id="JAOPJZ010000013">
    <property type="protein sequence ID" value="MCU4753112.1"/>
    <property type="molecule type" value="Genomic_DNA"/>
</dbReference>
<dbReference type="PROSITE" id="PS50850">
    <property type="entry name" value="MFS"/>
    <property type="match status" value="1"/>
</dbReference>
<evidence type="ECO:0000256" key="2">
    <source>
        <dbReference type="ARBA" id="ARBA00022475"/>
    </source>
</evidence>
<keyword evidence="4 6" id="KW-1133">Transmembrane helix</keyword>
<evidence type="ECO:0000259" key="7">
    <source>
        <dbReference type="PROSITE" id="PS50850"/>
    </source>
</evidence>
<feature type="transmembrane region" description="Helical" evidence="6">
    <location>
        <begin position="316"/>
        <end position="337"/>
    </location>
</feature>
<dbReference type="Gene3D" id="1.20.1250.20">
    <property type="entry name" value="MFS general substrate transporter like domains"/>
    <property type="match status" value="2"/>
</dbReference>
<dbReference type="PANTHER" id="PTHR43124">
    <property type="entry name" value="PURINE EFFLUX PUMP PBUE"/>
    <property type="match status" value="1"/>
</dbReference>
<dbReference type="Pfam" id="PF07690">
    <property type="entry name" value="MFS_1"/>
    <property type="match status" value="1"/>
</dbReference>
<keyword evidence="5 6" id="KW-0472">Membrane</keyword>
<dbReference type="GO" id="GO:0005886">
    <property type="term" value="C:plasma membrane"/>
    <property type="evidence" value="ECO:0007669"/>
    <property type="project" value="UniProtKB-SubCell"/>
</dbReference>
<dbReference type="InterPro" id="IPR036259">
    <property type="entry name" value="MFS_trans_sf"/>
</dbReference>
<dbReference type="Proteomes" id="UP001321047">
    <property type="component" value="Unassembled WGS sequence"/>
</dbReference>
<keyword evidence="2" id="KW-1003">Cell membrane</keyword>
<dbReference type="InterPro" id="IPR011701">
    <property type="entry name" value="MFS"/>
</dbReference>
<evidence type="ECO:0000256" key="5">
    <source>
        <dbReference type="ARBA" id="ARBA00023136"/>
    </source>
</evidence>
<dbReference type="GO" id="GO:0022857">
    <property type="term" value="F:transmembrane transporter activity"/>
    <property type="evidence" value="ECO:0007669"/>
    <property type="project" value="InterPro"/>
</dbReference>
<feature type="transmembrane region" description="Helical" evidence="6">
    <location>
        <begin position="349"/>
        <end position="370"/>
    </location>
</feature>
<organism evidence="8 9">
    <name type="scientific">Natronosalvus hydrolyticus</name>
    <dbReference type="NCBI Taxonomy" id="2979988"/>
    <lineage>
        <taxon>Archaea</taxon>
        <taxon>Methanobacteriati</taxon>
        <taxon>Methanobacteriota</taxon>
        <taxon>Stenosarchaea group</taxon>
        <taxon>Halobacteria</taxon>
        <taxon>Halobacteriales</taxon>
        <taxon>Natrialbaceae</taxon>
        <taxon>Natronosalvus</taxon>
    </lineage>
</organism>
<evidence type="ECO:0000313" key="9">
    <source>
        <dbReference type="Proteomes" id="UP001321047"/>
    </source>
</evidence>
<evidence type="ECO:0000313" key="8">
    <source>
        <dbReference type="EMBL" id="MCU4753112.1"/>
    </source>
</evidence>
<feature type="transmembrane region" description="Helical" evidence="6">
    <location>
        <begin position="259"/>
        <end position="280"/>
    </location>
</feature>
<dbReference type="RefSeq" id="WP_342809437.1">
    <property type="nucleotide sequence ID" value="NZ_JAOPJZ010000013.1"/>
</dbReference>
<feature type="transmembrane region" description="Helical" evidence="6">
    <location>
        <begin position="21"/>
        <end position="43"/>
    </location>
</feature>
<gene>
    <name evidence="8" type="ORF">OB919_14190</name>
</gene>
<dbReference type="InterPro" id="IPR050189">
    <property type="entry name" value="MFS_Efflux_Transporters"/>
</dbReference>
<feature type="transmembrane region" description="Helical" evidence="6">
    <location>
        <begin position="225"/>
        <end position="247"/>
    </location>
</feature>
<evidence type="ECO:0000256" key="3">
    <source>
        <dbReference type="ARBA" id="ARBA00022692"/>
    </source>
</evidence>
<dbReference type="AlphaFoldDB" id="A0AAP2Z9K7"/>
<accession>A0AAP2Z9K7</accession>
<feature type="transmembrane region" description="Helical" evidence="6">
    <location>
        <begin position="177"/>
        <end position="195"/>
    </location>
</feature>
<evidence type="ECO:0000256" key="1">
    <source>
        <dbReference type="ARBA" id="ARBA00004651"/>
    </source>
</evidence>
<comment type="subcellular location">
    <subcellularLocation>
        <location evidence="1">Cell membrane</location>
        <topology evidence="1">Multi-pass membrane protein</topology>
    </subcellularLocation>
</comment>
<feature type="transmembrane region" description="Helical" evidence="6">
    <location>
        <begin position="376"/>
        <end position="396"/>
    </location>
</feature>
<dbReference type="InterPro" id="IPR020846">
    <property type="entry name" value="MFS_dom"/>
</dbReference>
<keyword evidence="9" id="KW-1185">Reference proteome</keyword>
<evidence type="ECO:0000256" key="4">
    <source>
        <dbReference type="ARBA" id="ARBA00022989"/>
    </source>
</evidence>